<evidence type="ECO:0000256" key="6">
    <source>
        <dbReference type="PROSITE-ProRule" id="PRU00169"/>
    </source>
</evidence>
<reference evidence="10 11" key="1">
    <citation type="journal article" date="2013" name="Genome Announc.">
        <title>Draft Genome Sequence of an Alphaproteobacterium, Caenispirillum salinarum AK4(T), Isolated from a Solar Saltern.</title>
        <authorList>
            <person name="Khatri I."/>
            <person name="Singh A."/>
            <person name="Korpole S."/>
            <person name="Pinnaka A.K."/>
            <person name="Subramanian S."/>
        </authorList>
    </citation>
    <scope>NUCLEOTIDE SEQUENCE [LARGE SCALE GENOMIC DNA]</scope>
    <source>
        <strain evidence="10 11">AK4</strain>
    </source>
</reference>
<dbReference type="AlphaFoldDB" id="K9GM47"/>
<dbReference type="Gene3D" id="3.40.50.2300">
    <property type="match status" value="1"/>
</dbReference>
<dbReference type="CDD" id="cd00383">
    <property type="entry name" value="trans_reg_C"/>
    <property type="match status" value="1"/>
</dbReference>
<dbReference type="SUPFAM" id="SSF52172">
    <property type="entry name" value="CheY-like"/>
    <property type="match status" value="1"/>
</dbReference>
<feature type="modified residue" description="4-aspartylphosphate" evidence="6">
    <location>
        <position position="60"/>
    </location>
</feature>
<keyword evidence="11" id="KW-1185">Reference proteome</keyword>
<dbReference type="Proteomes" id="UP000009881">
    <property type="component" value="Unassembled WGS sequence"/>
</dbReference>
<feature type="DNA-binding region" description="OmpR/PhoB-type" evidence="7">
    <location>
        <begin position="144"/>
        <end position="240"/>
    </location>
</feature>
<dbReference type="InterPro" id="IPR001867">
    <property type="entry name" value="OmpR/PhoB-type_DNA-bd"/>
</dbReference>
<evidence type="ECO:0000256" key="4">
    <source>
        <dbReference type="ARBA" id="ARBA00023125"/>
    </source>
</evidence>
<dbReference type="PANTHER" id="PTHR48111">
    <property type="entry name" value="REGULATOR OF RPOS"/>
    <property type="match status" value="1"/>
</dbReference>
<accession>K9GM47</accession>
<evidence type="ECO:0000256" key="5">
    <source>
        <dbReference type="ARBA" id="ARBA00023163"/>
    </source>
</evidence>
<protein>
    <submittedName>
        <fullName evidence="10">DNA-binding response regulator PetR</fullName>
    </submittedName>
</protein>
<keyword evidence="5" id="KW-0804">Transcription</keyword>
<comment type="caution">
    <text evidence="10">The sequence shown here is derived from an EMBL/GenBank/DDBJ whole genome shotgun (WGS) entry which is preliminary data.</text>
</comment>
<keyword evidence="2" id="KW-0902">Two-component regulatory system</keyword>
<proteinExistence type="predicted"/>
<dbReference type="Gene3D" id="1.10.10.10">
    <property type="entry name" value="Winged helix-like DNA-binding domain superfamily/Winged helix DNA-binding domain"/>
    <property type="match status" value="1"/>
</dbReference>
<evidence type="ECO:0000256" key="2">
    <source>
        <dbReference type="ARBA" id="ARBA00023012"/>
    </source>
</evidence>
<dbReference type="GO" id="GO:0005829">
    <property type="term" value="C:cytosol"/>
    <property type="evidence" value="ECO:0007669"/>
    <property type="project" value="TreeGrafter"/>
</dbReference>
<name>K9GM47_9PROT</name>
<dbReference type="InterPro" id="IPR016032">
    <property type="entry name" value="Sig_transdc_resp-reg_C-effctor"/>
</dbReference>
<evidence type="ECO:0000259" key="9">
    <source>
        <dbReference type="PROSITE" id="PS51755"/>
    </source>
</evidence>
<feature type="domain" description="OmpR/PhoB-type" evidence="9">
    <location>
        <begin position="144"/>
        <end position="240"/>
    </location>
</feature>
<dbReference type="PATRIC" id="fig|1238182.3.peg.3963"/>
<dbReference type="PROSITE" id="PS51755">
    <property type="entry name" value="OMPR_PHOB"/>
    <property type="match status" value="1"/>
</dbReference>
<keyword evidence="4 7" id="KW-0238">DNA-binding</keyword>
<dbReference type="eggNOG" id="COG0745">
    <property type="taxonomic scope" value="Bacteria"/>
</dbReference>
<dbReference type="FunFam" id="3.40.50.2300:FF:000001">
    <property type="entry name" value="DNA-binding response regulator PhoB"/>
    <property type="match status" value="1"/>
</dbReference>
<dbReference type="InterPro" id="IPR039420">
    <property type="entry name" value="WalR-like"/>
</dbReference>
<gene>
    <name evidence="10" type="ORF">C882_2009</name>
</gene>
<evidence type="ECO:0000256" key="7">
    <source>
        <dbReference type="PROSITE-ProRule" id="PRU01091"/>
    </source>
</evidence>
<evidence type="ECO:0000313" key="10">
    <source>
        <dbReference type="EMBL" id="EKV27080.1"/>
    </source>
</evidence>
<feature type="domain" description="Response regulatory" evidence="8">
    <location>
        <begin position="11"/>
        <end position="125"/>
    </location>
</feature>
<dbReference type="STRING" id="1238182.C882_2009"/>
<evidence type="ECO:0000256" key="1">
    <source>
        <dbReference type="ARBA" id="ARBA00022553"/>
    </source>
</evidence>
<dbReference type="SMART" id="SM00862">
    <property type="entry name" value="Trans_reg_C"/>
    <property type="match status" value="1"/>
</dbReference>
<dbReference type="InterPro" id="IPR001789">
    <property type="entry name" value="Sig_transdc_resp-reg_receiver"/>
</dbReference>
<sequence>MIRMTADEAPHILVVDDDERLRRLLRKYLTDHGYLVSTAADAAEARAQMAALAFDLLVLDVMMPGENGLDLTKALRADGAAVPILMLTAMGETEDRINGLANGADDYLAKPFEPRELLLRIASILRRTAPAPAPAAEAAAGDVPPVLRFGAFQYDRTREDLSHDGVRIHLTGAEAALLRALADHPFEVLGREDLAAMTGTSGAGRNVDVQVTRLRKKLEDDPRLPRYLQTVRGKGYMLRPD</sequence>
<dbReference type="GO" id="GO:0006355">
    <property type="term" value="P:regulation of DNA-templated transcription"/>
    <property type="evidence" value="ECO:0007669"/>
    <property type="project" value="InterPro"/>
</dbReference>
<dbReference type="PROSITE" id="PS50110">
    <property type="entry name" value="RESPONSE_REGULATORY"/>
    <property type="match status" value="1"/>
</dbReference>
<dbReference type="GO" id="GO:0032993">
    <property type="term" value="C:protein-DNA complex"/>
    <property type="evidence" value="ECO:0007669"/>
    <property type="project" value="TreeGrafter"/>
</dbReference>
<dbReference type="InterPro" id="IPR036388">
    <property type="entry name" value="WH-like_DNA-bd_sf"/>
</dbReference>
<dbReference type="GO" id="GO:0000156">
    <property type="term" value="F:phosphorelay response regulator activity"/>
    <property type="evidence" value="ECO:0007669"/>
    <property type="project" value="TreeGrafter"/>
</dbReference>
<dbReference type="EMBL" id="ANHY01000021">
    <property type="protein sequence ID" value="EKV27080.1"/>
    <property type="molecule type" value="Genomic_DNA"/>
</dbReference>
<organism evidence="10 11">
    <name type="scientific">Caenispirillum salinarum AK4</name>
    <dbReference type="NCBI Taxonomy" id="1238182"/>
    <lineage>
        <taxon>Bacteria</taxon>
        <taxon>Pseudomonadati</taxon>
        <taxon>Pseudomonadota</taxon>
        <taxon>Alphaproteobacteria</taxon>
        <taxon>Rhodospirillales</taxon>
        <taxon>Novispirillaceae</taxon>
        <taxon>Caenispirillum</taxon>
    </lineage>
</organism>
<keyword evidence="3" id="KW-0805">Transcription regulation</keyword>
<dbReference type="GO" id="GO:0000976">
    <property type="term" value="F:transcription cis-regulatory region binding"/>
    <property type="evidence" value="ECO:0007669"/>
    <property type="project" value="TreeGrafter"/>
</dbReference>
<dbReference type="Pfam" id="PF00072">
    <property type="entry name" value="Response_reg"/>
    <property type="match status" value="1"/>
</dbReference>
<dbReference type="InterPro" id="IPR011006">
    <property type="entry name" value="CheY-like_superfamily"/>
</dbReference>
<dbReference type="Pfam" id="PF00486">
    <property type="entry name" value="Trans_reg_C"/>
    <property type="match status" value="1"/>
</dbReference>
<evidence type="ECO:0000313" key="11">
    <source>
        <dbReference type="Proteomes" id="UP000009881"/>
    </source>
</evidence>
<dbReference type="PANTHER" id="PTHR48111:SF4">
    <property type="entry name" value="DNA-BINDING DUAL TRANSCRIPTIONAL REGULATOR OMPR"/>
    <property type="match status" value="1"/>
</dbReference>
<dbReference type="SUPFAM" id="SSF46894">
    <property type="entry name" value="C-terminal effector domain of the bipartite response regulators"/>
    <property type="match status" value="1"/>
</dbReference>
<dbReference type="SMART" id="SM00448">
    <property type="entry name" value="REC"/>
    <property type="match status" value="1"/>
</dbReference>
<evidence type="ECO:0000259" key="8">
    <source>
        <dbReference type="PROSITE" id="PS50110"/>
    </source>
</evidence>
<dbReference type="Gene3D" id="6.10.250.690">
    <property type="match status" value="1"/>
</dbReference>
<evidence type="ECO:0000256" key="3">
    <source>
        <dbReference type="ARBA" id="ARBA00023015"/>
    </source>
</evidence>
<keyword evidence="1 6" id="KW-0597">Phosphoprotein</keyword>